<name>A0A178N0B4_9PROT</name>
<dbReference type="CDD" id="cd09720">
    <property type="entry name" value="Cas1_II"/>
    <property type="match status" value="1"/>
</dbReference>
<dbReference type="EMBL" id="LWQU01000011">
    <property type="protein sequence ID" value="OAN67036.1"/>
    <property type="molecule type" value="Genomic_DNA"/>
</dbReference>
<keyword evidence="7 10" id="KW-0238">DNA-binding</keyword>
<dbReference type="PANTHER" id="PTHR34353:SF2">
    <property type="entry name" value="CRISPR-ASSOCIATED ENDONUCLEASE CAS1 1"/>
    <property type="match status" value="1"/>
</dbReference>
<keyword evidence="8 10" id="KW-0464">Manganese</keyword>
<protein>
    <recommendedName>
        <fullName evidence="10">CRISPR-associated endonuclease Cas1</fullName>
        <ecNumber evidence="10">3.1.-.-</ecNumber>
    </recommendedName>
</protein>
<dbReference type="EC" id="3.1.-.-" evidence="10"/>
<evidence type="ECO:0000256" key="10">
    <source>
        <dbReference type="HAMAP-Rule" id="MF_01470"/>
    </source>
</evidence>
<keyword evidence="2 10" id="KW-0479">Metal-binding</keyword>
<comment type="caution">
    <text evidence="11">The sequence shown here is derived from an EMBL/GenBank/DDBJ whole genome shotgun (WGS) entry which is preliminary data.</text>
</comment>
<evidence type="ECO:0000256" key="2">
    <source>
        <dbReference type="ARBA" id="ARBA00022723"/>
    </source>
</evidence>
<dbReference type="GO" id="GO:0016787">
    <property type="term" value="F:hydrolase activity"/>
    <property type="evidence" value="ECO:0007669"/>
    <property type="project" value="UniProtKB-KW"/>
</dbReference>
<proteinExistence type="inferred from homology"/>
<gene>
    <name evidence="10" type="primary">cas1</name>
    <name evidence="11" type="ORF">A6A05_05655</name>
</gene>
<keyword evidence="6 10" id="KW-0051">Antiviral defense</keyword>
<dbReference type="NCBIfam" id="TIGR03639">
    <property type="entry name" value="cas1_NMENI"/>
    <property type="match status" value="1"/>
</dbReference>
<keyword evidence="1 10" id="KW-0540">Nuclease</keyword>
<dbReference type="NCBIfam" id="TIGR00287">
    <property type="entry name" value="cas1"/>
    <property type="match status" value="1"/>
</dbReference>
<dbReference type="OrthoDB" id="9803119at2"/>
<keyword evidence="12" id="KW-1185">Reference proteome</keyword>
<reference evidence="11 12" key="1">
    <citation type="submission" date="2016-04" db="EMBL/GenBank/DDBJ databases">
        <title>Draft genome sequence of freshwater magnetotactic bacteria Magnetospirillum marisnigri SP-1 and Magnetospirillum moscoviense BB-1.</title>
        <authorList>
            <person name="Koziaeva V."/>
            <person name="Dziuba M.V."/>
            <person name="Ivanov T.M."/>
            <person name="Kuznetsov B."/>
            <person name="Grouzdev D.S."/>
        </authorList>
    </citation>
    <scope>NUCLEOTIDE SEQUENCE [LARGE SCALE GENOMIC DNA]</scope>
    <source>
        <strain evidence="11 12">BB-1</strain>
    </source>
</reference>
<evidence type="ECO:0000256" key="1">
    <source>
        <dbReference type="ARBA" id="ARBA00022722"/>
    </source>
</evidence>
<dbReference type="HAMAP" id="MF_01470">
    <property type="entry name" value="Cas1"/>
    <property type="match status" value="1"/>
</dbReference>
<dbReference type="InterPro" id="IPR002729">
    <property type="entry name" value="CRISPR-assoc_Cas1"/>
</dbReference>
<dbReference type="Proteomes" id="UP000078543">
    <property type="component" value="Unassembled WGS sequence"/>
</dbReference>
<dbReference type="GO" id="GO:0043571">
    <property type="term" value="P:maintenance of CRISPR repeat elements"/>
    <property type="evidence" value="ECO:0007669"/>
    <property type="project" value="UniProtKB-UniRule"/>
</dbReference>
<dbReference type="InterPro" id="IPR050646">
    <property type="entry name" value="Cas1"/>
</dbReference>
<evidence type="ECO:0000256" key="6">
    <source>
        <dbReference type="ARBA" id="ARBA00023118"/>
    </source>
</evidence>
<sequence>MAWRGLHISRPARLSLADGQIAIEQEDGIVRLALEDLAWVVLDTPQASLTAALLSACMEAGVALITTDATHMPNGMALSFHAHHRQAQMAWRQIAVSAPFKKRCWQAIIQAKIAHQAAVLAGRDPDGSDTLAEMARHVGSGDPGNVEARVARFYWQHLFPDFRREAAADRRNAMLNYGYAILRSALARSLVASGLLPAFGLHHASATNPFNLADDLIEPFRPLVDRLVVGLATPPWDRPLTIDDRRALAGVLLESTCIDGDAVTALVACERVAASLVRAIDTKSPDALALPQAPP</sequence>
<keyword evidence="5 10" id="KW-0460">Magnesium</keyword>
<dbReference type="GO" id="GO:0051607">
    <property type="term" value="P:defense response to virus"/>
    <property type="evidence" value="ECO:0007669"/>
    <property type="project" value="UniProtKB-UniRule"/>
</dbReference>
<comment type="similarity">
    <text evidence="10">Belongs to the CRISPR-associated endonuclease Cas1 family.</text>
</comment>
<dbReference type="Gene3D" id="1.20.120.920">
    <property type="entry name" value="CRISPR-associated endonuclease Cas1, C-terminal domain"/>
    <property type="match status" value="1"/>
</dbReference>
<evidence type="ECO:0000313" key="12">
    <source>
        <dbReference type="Proteomes" id="UP000078543"/>
    </source>
</evidence>
<organism evidence="11 12">
    <name type="scientific">Magnetospirillum moscoviense</name>
    <dbReference type="NCBI Taxonomy" id="1437059"/>
    <lineage>
        <taxon>Bacteria</taxon>
        <taxon>Pseudomonadati</taxon>
        <taxon>Pseudomonadota</taxon>
        <taxon>Alphaproteobacteria</taxon>
        <taxon>Rhodospirillales</taxon>
        <taxon>Rhodospirillaceae</taxon>
        <taxon>Magnetospirillum</taxon>
    </lineage>
</organism>
<dbReference type="PANTHER" id="PTHR34353">
    <property type="entry name" value="CRISPR-ASSOCIATED ENDONUCLEASE CAS1 1"/>
    <property type="match status" value="1"/>
</dbReference>
<comment type="subunit">
    <text evidence="9 10">Homodimer, forms a heterotetramer with a Cas2 homodimer.</text>
</comment>
<keyword evidence="3 10" id="KW-0255">Endonuclease</keyword>
<dbReference type="GO" id="GO:0003677">
    <property type="term" value="F:DNA binding"/>
    <property type="evidence" value="ECO:0007669"/>
    <property type="project" value="UniProtKB-KW"/>
</dbReference>
<evidence type="ECO:0000313" key="11">
    <source>
        <dbReference type="EMBL" id="OAN67036.1"/>
    </source>
</evidence>
<accession>A0A178N0B4</accession>
<dbReference type="InterPro" id="IPR042206">
    <property type="entry name" value="CRISPR-assoc_Cas1_C"/>
</dbReference>
<evidence type="ECO:0000256" key="9">
    <source>
        <dbReference type="ARBA" id="ARBA00038592"/>
    </source>
</evidence>
<evidence type="ECO:0000256" key="5">
    <source>
        <dbReference type="ARBA" id="ARBA00022842"/>
    </source>
</evidence>
<dbReference type="InterPro" id="IPR019855">
    <property type="entry name" value="CRISPR-assoc_Cas1_NMENI"/>
</dbReference>
<dbReference type="Pfam" id="PF01867">
    <property type="entry name" value="Cas_Cas1"/>
    <property type="match status" value="1"/>
</dbReference>
<evidence type="ECO:0000256" key="7">
    <source>
        <dbReference type="ARBA" id="ARBA00023125"/>
    </source>
</evidence>
<evidence type="ECO:0000256" key="3">
    <source>
        <dbReference type="ARBA" id="ARBA00022759"/>
    </source>
</evidence>
<dbReference type="GO" id="GO:0004520">
    <property type="term" value="F:DNA endonuclease activity"/>
    <property type="evidence" value="ECO:0007669"/>
    <property type="project" value="InterPro"/>
</dbReference>
<feature type="binding site" evidence="10">
    <location>
        <position position="218"/>
    </location>
    <ligand>
        <name>Mn(2+)</name>
        <dbReference type="ChEBI" id="CHEBI:29035"/>
    </ligand>
</feature>
<evidence type="ECO:0000256" key="4">
    <source>
        <dbReference type="ARBA" id="ARBA00022801"/>
    </source>
</evidence>
<evidence type="ECO:0000256" key="8">
    <source>
        <dbReference type="ARBA" id="ARBA00023211"/>
    </source>
</evidence>
<dbReference type="RefSeq" id="WP_068496475.1">
    <property type="nucleotide sequence ID" value="NZ_LWQU01000011.1"/>
</dbReference>
<comment type="function">
    <text evidence="10">CRISPR (clustered regularly interspaced short palindromic repeat), is an adaptive immune system that provides protection against mobile genetic elements (viruses, transposable elements and conjugative plasmids). CRISPR clusters contain spacers, sequences complementary to antecedent mobile elements, and target invading nucleic acids. CRISPR clusters are transcribed and processed into CRISPR RNA (crRNA). Acts as a dsDNA endonuclease. Involved in the integration of spacer DNA into the CRISPR cassette.</text>
</comment>
<feature type="binding site" evidence="10">
    <location>
        <position position="203"/>
    </location>
    <ligand>
        <name>Mn(2+)</name>
        <dbReference type="ChEBI" id="CHEBI:29035"/>
    </ligand>
</feature>
<feature type="binding site" evidence="10">
    <location>
        <position position="147"/>
    </location>
    <ligand>
        <name>Mn(2+)</name>
        <dbReference type="ChEBI" id="CHEBI:29035"/>
    </ligand>
</feature>
<dbReference type="AlphaFoldDB" id="A0A178N0B4"/>
<dbReference type="GO" id="GO:0046872">
    <property type="term" value="F:metal ion binding"/>
    <property type="evidence" value="ECO:0007669"/>
    <property type="project" value="UniProtKB-UniRule"/>
</dbReference>
<dbReference type="STRING" id="1437059.A6A05_05655"/>
<comment type="cofactor">
    <cofactor evidence="10">
        <name>Mg(2+)</name>
        <dbReference type="ChEBI" id="CHEBI:18420"/>
    </cofactor>
    <cofactor evidence="10">
        <name>Mn(2+)</name>
        <dbReference type="ChEBI" id="CHEBI:29035"/>
    </cofactor>
</comment>
<keyword evidence="4 10" id="KW-0378">Hydrolase</keyword>